<proteinExistence type="predicted"/>
<organism evidence="1">
    <name type="scientific">Siphoviridae sp. ctzWr28</name>
    <dbReference type="NCBI Taxonomy" id="2827980"/>
    <lineage>
        <taxon>Viruses</taxon>
        <taxon>Duplodnaviria</taxon>
        <taxon>Heunggongvirae</taxon>
        <taxon>Uroviricota</taxon>
        <taxon>Caudoviricetes</taxon>
    </lineage>
</organism>
<dbReference type="EMBL" id="BK032571">
    <property type="protein sequence ID" value="DAF48658.1"/>
    <property type="molecule type" value="Genomic_DNA"/>
</dbReference>
<accession>A0A8S5SD56</accession>
<protein>
    <submittedName>
        <fullName evidence="1">Uncharacterized protein</fullName>
    </submittedName>
</protein>
<name>A0A8S5SD56_9CAUD</name>
<sequence>MARRMRERVIEVLDNYPITRDVENPDTMIFCLMLMEDGIIDKYKAKEIYDKYSINNVVKSRQEIQNKSNMYEPREETKEKRRVAFMDMRHKWRKGKFKV</sequence>
<evidence type="ECO:0000313" key="1">
    <source>
        <dbReference type="EMBL" id="DAF48658.1"/>
    </source>
</evidence>
<reference evidence="1" key="1">
    <citation type="journal article" date="2021" name="Proc. Natl. Acad. Sci. U.S.A.">
        <title>A Catalog of Tens of Thousands of Viruses from Human Metagenomes Reveals Hidden Associations with Chronic Diseases.</title>
        <authorList>
            <person name="Tisza M.J."/>
            <person name="Buck C.B."/>
        </authorList>
    </citation>
    <scope>NUCLEOTIDE SEQUENCE</scope>
    <source>
        <strain evidence="1">CtzWr28</strain>
    </source>
</reference>